<keyword evidence="2" id="KW-1185">Reference proteome</keyword>
<dbReference type="AlphaFoldDB" id="A0A445M0M0"/>
<evidence type="ECO:0000313" key="2">
    <source>
        <dbReference type="Proteomes" id="UP000289340"/>
    </source>
</evidence>
<accession>A0A445M0M0</accession>
<dbReference type="EMBL" id="QZWG01000001">
    <property type="protein sequence ID" value="RZC29094.1"/>
    <property type="molecule type" value="Genomic_DNA"/>
</dbReference>
<protein>
    <submittedName>
        <fullName evidence="1">Uncharacterized protein</fullName>
    </submittedName>
</protein>
<dbReference type="Proteomes" id="UP000289340">
    <property type="component" value="Chromosome 1"/>
</dbReference>
<organism evidence="1 2">
    <name type="scientific">Glycine soja</name>
    <name type="common">Wild soybean</name>
    <dbReference type="NCBI Taxonomy" id="3848"/>
    <lineage>
        <taxon>Eukaryota</taxon>
        <taxon>Viridiplantae</taxon>
        <taxon>Streptophyta</taxon>
        <taxon>Embryophyta</taxon>
        <taxon>Tracheophyta</taxon>
        <taxon>Spermatophyta</taxon>
        <taxon>Magnoliopsida</taxon>
        <taxon>eudicotyledons</taxon>
        <taxon>Gunneridae</taxon>
        <taxon>Pentapetalae</taxon>
        <taxon>rosids</taxon>
        <taxon>fabids</taxon>
        <taxon>Fabales</taxon>
        <taxon>Fabaceae</taxon>
        <taxon>Papilionoideae</taxon>
        <taxon>50 kb inversion clade</taxon>
        <taxon>NPAAA clade</taxon>
        <taxon>indigoferoid/millettioid clade</taxon>
        <taxon>Phaseoleae</taxon>
        <taxon>Glycine</taxon>
        <taxon>Glycine subgen. Soja</taxon>
    </lineage>
</organism>
<comment type="caution">
    <text evidence="1">The sequence shown here is derived from an EMBL/GenBank/DDBJ whole genome shotgun (WGS) entry which is preliminary data.</text>
</comment>
<sequence length="97" mass="11406">MVFNNQLFIPEKVMDETLFHTWSWLSLLIANWNKRKAKKTKRGTCNNLKVVHSGTKEFKIASNKRDLFLGFSEHQERLRKKLALEEGRIFAANEQLS</sequence>
<evidence type="ECO:0000313" key="1">
    <source>
        <dbReference type="EMBL" id="RZC29094.1"/>
    </source>
</evidence>
<reference evidence="1 2" key="1">
    <citation type="submission" date="2018-09" db="EMBL/GenBank/DDBJ databases">
        <title>A high-quality reference genome of wild soybean provides a powerful tool to mine soybean genomes.</title>
        <authorList>
            <person name="Xie M."/>
            <person name="Chung C.Y.L."/>
            <person name="Li M.-W."/>
            <person name="Wong F.-L."/>
            <person name="Chan T.-F."/>
            <person name="Lam H.-M."/>
        </authorList>
    </citation>
    <scope>NUCLEOTIDE SEQUENCE [LARGE SCALE GENOMIC DNA]</scope>
    <source>
        <strain evidence="2">cv. W05</strain>
        <tissue evidence="1">Hypocotyl of etiolated seedlings</tissue>
    </source>
</reference>
<gene>
    <name evidence="1" type="ORF">D0Y65_000894</name>
</gene>
<proteinExistence type="predicted"/>
<name>A0A445M0M0_GLYSO</name>